<dbReference type="PANTHER" id="PTHR11371:SF31">
    <property type="entry name" value="EXTRACELLULAR NUCLEASE"/>
    <property type="match status" value="1"/>
</dbReference>
<protein>
    <submittedName>
        <fullName evidence="4">Endonuclease</fullName>
    </submittedName>
</protein>
<keyword evidence="2" id="KW-0540">Nuclease</keyword>
<dbReference type="InterPro" id="IPR005135">
    <property type="entry name" value="Endo/exonuclease/phosphatase"/>
</dbReference>
<dbReference type="RefSeq" id="WP_064803495.1">
    <property type="nucleotide sequence ID" value="NZ_CP016022.1"/>
</dbReference>
<keyword evidence="3" id="KW-0378">Hydrolase</keyword>
<name>A0A191ZWN7_9RALS</name>
<keyword evidence="4" id="KW-0255">Endonuclease</keyword>
<dbReference type="OrthoDB" id="5500612at2"/>
<dbReference type="GO" id="GO:0016787">
    <property type="term" value="F:hydrolase activity"/>
    <property type="evidence" value="ECO:0007669"/>
    <property type="project" value="UniProtKB-KW"/>
</dbReference>
<dbReference type="GO" id="GO:0006308">
    <property type="term" value="P:DNA catabolic process"/>
    <property type="evidence" value="ECO:0007669"/>
    <property type="project" value="InterPro"/>
</dbReference>
<gene>
    <name evidence="4" type="ORF">A9Y76_08430</name>
</gene>
<proteinExistence type="inferred from homology"/>
<dbReference type="SUPFAM" id="SSF56219">
    <property type="entry name" value="DNase I-like"/>
    <property type="match status" value="1"/>
</dbReference>
<dbReference type="Pfam" id="PF03372">
    <property type="entry name" value="Exo_endo_phos"/>
    <property type="match status" value="1"/>
</dbReference>
<dbReference type="GO" id="GO:0004519">
    <property type="term" value="F:endonuclease activity"/>
    <property type="evidence" value="ECO:0007669"/>
    <property type="project" value="UniProtKB-KW"/>
</dbReference>
<dbReference type="EMBL" id="CP016022">
    <property type="protein sequence ID" value="ANJ72492.1"/>
    <property type="molecule type" value="Genomic_DNA"/>
</dbReference>
<sequence length="314" mass="35939">MNYDGITPEIARGLLVLRERIAQAKIPSSKLDETLNIATWNIREFGKKPRTKTALYYIAEILRQFDLIGVQEVRDNLGDLKRVLEILGPDWRAVYSDALTDAGGNRERIAYVYDRRAVAFTGLAAQAQPPRTKRGMEYLSDISWWRRPYMVSFHSGNFDFVCLSAHIRWGNSERDRLSEIEALADWVYTKAQEKDTDGKDLIVMGDFNVPSEKSPLFQALTARGLRVPDKLLRSTFGSNLEKNKRYDQILQMPEYPESFTNAGGVLDFYQGDHTPLFPRLTKQAMTYQLSDHLPLWVQINTNTEEHMLRATAGA</sequence>
<dbReference type="GO" id="GO:0004536">
    <property type="term" value="F:DNA nuclease activity"/>
    <property type="evidence" value="ECO:0007669"/>
    <property type="project" value="InterPro"/>
</dbReference>
<evidence type="ECO:0000256" key="3">
    <source>
        <dbReference type="ARBA" id="ARBA00022801"/>
    </source>
</evidence>
<dbReference type="STRING" id="190721.ACS15_1841"/>
<organism evidence="4 5">
    <name type="scientific">Ralstonia insidiosa</name>
    <dbReference type="NCBI Taxonomy" id="190721"/>
    <lineage>
        <taxon>Bacteria</taxon>
        <taxon>Pseudomonadati</taxon>
        <taxon>Pseudomonadota</taxon>
        <taxon>Betaproteobacteria</taxon>
        <taxon>Burkholderiales</taxon>
        <taxon>Burkholderiaceae</taxon>
        <taxon>Ralstonia</taxon>
    </lineage>
</organism>
<keyword evidence="5" id="KW-1185">Reference proteome</keyword>
<evidence type="ECO:0000256" key="2">
    <source>
        <dbReference type="ARBA" id="ARBA00022722"/>
    </source>
</evidence>
<evidence type="ECO:0000313" key="4">
    <source>
        <dbReference type="EMBL" id="ANJ72492.1"/>
    </source>
</evidence>
<dbReference type="Proteomes" id="UP000078572">
    <property type="component" value="Chromosome 1"/>
</dbReference>
<dbReference type="Gene3D" id="3.60.10.10">
    <property type="entry name" value="Endonuclease/exonuclease/phosphatase"/>
    <property type="match status" value="1"/>
</dbReference>
<reference evidence="5" key="1">
    <citation type="submission" date="2016-06" db="EMBL/GenBank/DDBJ databases">
        <authorList>
            <person name="Xu Y."/>
            <person name="Nagy A."/>
            <person name="Yan X."/>
            <person name="Kim S.W."/>
            <person name="Haley B."/>
            <person name="Liu N.T."/>
            <person name="Nou X."/>
        </authorList>
    </citation>
    <scope>NUCLEOTIDE SEQUENCE [LARGE SCALE GENOMIC DNA]</scope>
    <source>
        <strain evidence="5">ATCC 49129</strain>
    </source>
</reference>
<dbReference type="PANTHER" id="PTHR11371">
    <property type="entry name" value="DEOXYRIBONUCLEASE"/>
    <property type="match status" value="1"/>
</dbReference>
<accession>A0A191ZWN7</accession>
<dbReference type="AlphaFoldDB" id="A0A191ZWN7"/>
<evidence type="ECO:0000313" key="5">
    <source>
        <dbReference type="Proteomes" id="UP000078572"/>
    </source>
</evidence>
<comment type="similarity">
    <text evidence="1">Belongs to the DNase I family.</text>
</comment>
<dbReference type="GeneID" id="61526041"/>
<dbReference type="InterPro" id="IPR036691">
    <property type="entry name" value="Endo/exonu/phosph_ase_sf"/>
</dbReference>
<dbReference type="InterPro" id="IPR016202">
    <property type="entry name" value="DNase_I"/>
</dbReference>
<dbReference type="SMART" id="SM00476">
    <property type="entry name" value="DNaseIc"/>
    <property type="match status" value="1"/>
</dbReference>
<evidence type="ECO:0000256" key="1">
    <source>
        <dbReference type="ARBA" id="ARBA00007359"/>
    </source>
</evidence>
<dbReference type="CDD" id="cd10283">
    <property type="entry name" value="MnuA_DNase1-like"/>
    <property type="match status" value="1"/>
</dbReference>